<reference evidence="1 2" key="1">
    <citation type="submission" date="2019-02" db="EMBL/GenBank/DDBJ databases">
        <authorList>
            <person name="Lehtovirta-Morley E L."/>
        </authorList>
    </citation>
    <scope>NUCLEOTIDE SEQUENCE [LARGE SCALE GENOMIC DNA]</scope>
    <source>
        <strain evidence="1">NFRAN1</strain>
    </source>
</reference>
<organism evidence="1 2">
    <name type="scientific">Candidatus Nitrosocosmicus franklandianus</name>
    <dbReference type="NCBI Taxonomy" id="1798806"/>
    <lineage>
        <taxon>Archaea</taxon>
        <taxon>Nitrososphaerota</taxon>
        <taxon>Nitrososphaeria</taxon>
        <taxon>Nitrososphaerales</taxon>
        <taxon>Nitrososphaeraceae</taxon>
        <taxon>Candidatus Nitrosocosmicus</taxon>
    </lineage>
</organism>
<name>A0A484I8J3_9ARCH</name>
<accession>A0A484I8J3</accession>
<evidence type="ECO:0000313" key="2">
    <source>
        <dbReference type="Proteomes" id="UP000294299"/>
    </source>
</evidence>
<dbReference type="GeneID" id="55648705"/>
<dbReference type="OrthoDB" id="195455at2157"/>
<dbReference type="Proteomes" id="UP000294299">
    <property type="component" value="Chromosome NFRAN"/>
</dbReference>
<gene>
    <name evidence="1" type="ORF">NFRAN_0283</name>
</gene>
<keyword evidence="2" id="KW-1185">Reference proteome</keyword>
<dbReference type="KEGG" id="nfn:NFRAN_0283"/>
<dbReference type="AlphaFoldDB" id="A0A484I8J3"/>
<evidence type="ECO:0000313" key="1">
    <source>
        <dbReference type="EMBL" id="VFJ12604.1"/>
    </source>
</evidence>
<dbReference type="RefSeq" id="WP_172602020.1">
    <property type="nucleotide sequence ID" value="NZ_LR216287.1"/>
</dbReference>
<dbReference type="EMBL" id="LR216287">
    <property type="protein sequence ID" value="VFJ12604.1"/>
    <property type="molecule type" value="Genomic_DNA"/>
</dbReference>
<sequence>MVTILIDNQVRNQLRRIGHKHQTYNDIIKQLLEKAKKSSANSDRTAMDEG</sequence>
<proteinExistence type="predicted"/>
<protein>
    <submittedName>
        <fullName evidence="1">Uncharacterized protein</fullName>
    </submittedName>
</protein>